<feature type="region of interest" description="Disordered" evidence="1">
    <location>
        <begin position="46"/>
        <end position="103"/>
    </location>
</feature>
<protein>
    <submittedName>
        <fullName evidence="2">Uncharacterized protein</fullName>
    </submittedName>
</protein>
<reference evidence="2" key="2">
    <citation type="submission" date="2025-08" db="UniProtKB">
        <authorList>
            <consortium name="Ensembl"/>
        </authorList>
    </citation>
    <scope>IDENTIFICATION</scope>
</reference>
<evidence type="ECO:0000313" key="2">
    <source>
        <dbReference type="Ensembl" id="ENSATEP00000019950.2"/>
    </source>
</evidence>
<dbReference type="STRING" id="64144.ENSATEP00000019950"/>
<dbReference type="AlphaFoldDB" id="A0A3Q1II87"/>
<reference evidence="2" key="3">
    <citation type="submission" date="2025-09" db="UniProtKB">
        <authorList>
            <consortium name="Ensembl"/>
        </authorList>
    </citation>
    <scope>IDENTIFICATION</scope>
</reference>
<reference evidence="2" key="1">
    <citation type="submission" date="2021-04" db="EMBL/GenBank/DDBJ databases">
        <authorList>
            <consortium name="Wellcome Sanger Institute Data Sharing"/>
        </authorList>
    </citation>
    <scope>NUCLEOTIDE SEQUENCE [LARGE SCALE GENOMIC DNA]</scope>
</reference>
<dbReference type="GeneTree" id="ENSGT01150000287332"/>
<keyword evidence="3" id="KW-1185">Reference proteome</keyword>
<feature type="compositionally biased region" description="Polar residues" evidence="1">
    <location>
        <begin position="79"/>
        <end position="92"/>
    </location>
</feature>
<evidence type="ECO:0000256" key="1">
    <source>
        <dbReference type="SAM" id="MobiDB-lite"/>
    </source>
</evidence>
<dbReference type="Ensembl" id="ENSATET00000020294.2">
    <property type="protein sequence ID" value="ENSATEP00000019950.2"/>
    <property type="gene ID" value="ENSATEG00000013919.2"/>
</dbReference>
<dbReference type="OrthoDB" id="8954273at2759"/>
<dbReference type="Proteomes" id="UP000265040">
    <property type="component" value="Chromosome 24"/>
</dbReference>
<organism evidence="2 3">
    <name type="scientific">Anabas testudineus</name>
    <name type="common">Climbing perch</name>
    <name type="synonym">Anthias testudineus</name>
    <dbReference type="NCBI Taxonomy" id="64144"/>
    <lineage>
        <taxon>Eukaryota</taxon>
        <taxon>Metazoa</taxon>
        <taxon>Chordata</taxon>
        <taxon>Craniata</taxon>
        <taxon>Vertebrata</taxon>
        <taxon>Euteleostomi</taxon>
        <taxon>Actinopterygii</taxon>
        <taxon>Neopterygii</taxon>
        <taxon>Teleostei</taxon>
        <taxon>Neoteleostei</taxon>
        <taxon>Acanthomorphata</taxon>
        <taxon>Anabantaria</taxon>
        <taxon>Anabantiformes</taxon>
        <taxon>Anabantoidei</taxon>
        <taxon>Anabantidae</taxon>
        <taxon>Anabas</taxon>
    </lineage>
</organism>
<proteinExistence type="predicted"/>
<name>A0A3Q1II87_ANATE</name>
<sequence>LHAIFDPLKEHHPEADMGDGEGLVVADVLATRLLGVAFEGGLLISPGRFHRSTQHQDSEDEEDRQPDLSPSSRVGLDLVQQTTQSTPVTHSQGAVAARKKRHS</sequence>
<evidence type="ECO:0000313" key="3">
    <source>
        <dbReference type="Proteomes" id="UP000265040"/>
    </source>
</evidence>
<accession>A0A3Q1II87</accession>
<dbReference type="InParanoid" id="A0A3Q1II87"/>